<accession>A0A3A1YTM0</accession>
<reference evidence="2 3" key="1">
    <citation type="submission" date="2017-08" db="EMBL/GenBank/DDBJ databases">
        <title>Pusillimonas indicus sp. nov., a member of the family Alcaligenaceae isolated from surface seawater.</title>
        <authorList>
            <person name="Li J."/>
        </authorList>
    </citation>
    <scope>NUCLEOTIDE SEQUENCE [LARGE SCALE GENOMIC DNA]</scope>
    <source>
        <strain evidence="2 3">L52-1-41</strain>
    </source>
</reference>
<evidence type="ECO:0000256" key="1">
    <source>
        <dbReference type="SAM" id="SignalP"/>
    </source>
</evidence>
<evidence type="ECO:0008006" key="4">
    <source>
        <dbReference type="Google" id="ProtNLM"/>
    </source>
</evidence>
<dbReference type="EMBL" id="NQYH01000008">
    <property type="protein sequence ID" value="RIY40548.1"/>
    <property type="molecule type" value="Genomic_DNA"/>
</dbReference>
<sequence length="189" mass="20478">MNVLNDLFSACFLKRCVSIVLALWFLLSFCANAQTIDLGETGRVAEKTAAMGATVADIVATDNNALTEELVSVRALMRMEMALALAHARQQSARLEQTRKMPGGRESRLELPHSKVRMTALYGTGSKLVAEVQAGTRTLTYINGKALPVGVTSGATVYRLVGMKGRCLTLVRKGKSQRVCMDTDPEDTP</sequence>
<comment type="caution">
    <text evidence="2">The sequence shown here is derived from an EMBL/GenBank/DDBJ whole genome shotgun (WGS) entry which is preliminary data.</text>
</comment>
<dbReference type="AlphaFoldDB" id="A0A3A1YTM0"/>
<keyword evidence="1" id="KW-0732">Signal</keyword>
<proteinExistence type="predicted"/>
<gene>
    <name evidence="2" type="ORF">CJP73_10505</name>
</gene>
<protein>
    <recommendedName>
        <fullName evidence="4">Type IV pilus biogenesis protein PilP</fullName>
    </recommendedName>
</protein>
<name>A0A3A1YTM0_9BURK</name>
<organism evidence="2 3">
    <name type="scientific">Neopusillimonas maritima</name>
    <dbReference type="NCBI Taxonomy" id="2026239"/>
    <lineage>
        <taxon>Bacteria</taxon>
        <taxon>Pseudomonadati</taxon>
        <taxon>Pseudomonadota</taxon>
        <taxon>Betaproteobacteria</taxon>
        <taxon>Burkholderiales</taxon>
        <taxon>Alcaligenaceae</taxon>
        <taxon>Neopusillimonas</taxon>
    </lineage>
</organism>
<evidence type="ECO:0000313" key="3">
    <source>
        <dbReference type="Proteomes" id="UP000266206"/>
    </source>
</evidence>
<feature type="chain" id="PRO_5017454739" description="Type IV pilus biogenesis protein PilP" evidence="1">
    <location>
        <begin position="34"/>
        <end position="189"/>
    </location>
</feature>
<feature type="signal peptide" evidence="1">
    <location>
        <begin position="1"/>
        <end position="33"/>
    </location>
</feature>
<dbReference type="Proteomes" id="UP000266206">
    <property type="component" value="Unassembled WGS sequence"/>
</dbReference>
<dbReference type="RefSeq" id="WP_119516379.1">
    <property type="nucleotide sequence ID" value="NZ_NQYH01000008.1"/>
</dbReference>
<evidence type="ECO:0000313" key="2">
    <source>
        <dbReference type="EMBL" id="RIY40548.1"/>
    </source>
</evidence>